<evidence type="ECO:0000256" key="4">
    <source>
        <dbReference type="ARBA" id="ARBA00049244"/>
    </source>
</evidence>
<dbReference type="Proteomes" id="UP000478183">
    <property type="component" value="Unassembled WGS sequence"/>
</dbReference>
<keyword evidence="7" id="KW-0378">Hydrolase</keyword>
<comment type="subunit">
    <text evidence="3">DNA polymerase III contains a core (composed of alpha, epsilon and theta chains) that associates with a tau subunit. This core dimerizes to form the POLIII' complex. PolIII' associates with the gamma complex (composed of gamma, delta, delta', psi and chi chains) and with the beta chain to form the complete DNA polymerase III complex.</text>
</comment>
<reference evidence="7 8" key="1">
    <citation type="submission" date="2019-11" db="EMBL/GenBank/DDBJ databases">
        <authorList>
            <person name="Dong K."/>
        </authorList>
    </citation>
    <scope>NUCLEOTIDE SEQUENCE [LARGE SCALE GENOMIC DNA]</scope>
    <source>
        <strain evidence="7 8">NBRC 111993</strain>
    </source>
</reference>
<evidence type="ECO:0000256" key="5">
    <source>
        <dbReference type="SAM" id="Phobius"/>
    </source>
</evidence>
<comment type="catalytic activity">
    <reaction evidence="4">
        <text>DNA(n) + a 2'-deoxyribonucleoside 5'-triphosphate = DNA(n+1) + diphosphate</text>
        <dbReference type="Rhea" id="RHEA:22508"/>
        <dbReference type="Rhea" id="RHEA-COMP:17339"/>
        <dbReference type="Rhea" id="RHEA-COMP:17340"/>
        <dbReference type="ChEBI" id="CHEBI:33019"/>
        <dbReference type="ChEBI" id="CHEBI:61560"/>
        <dbReference type="ChEBI" id="CHEBI:173112"/>
        <dbReference type="EC" id="2.7.7.7"/>
    </reaction>
</comment>
<keyword evidence="5" id="KW-1133">Transmembrane helix</keyword>
<evidence type="ECO:0000256" key="3">
    <source>
        <dbReference type="ARBA" id="ARBA00026073"/>
    </source>
</evidence>
<name>A0A6L6JD39_9RHOB</name>
<dbReference type="InterPro" id="IPR036397">
    <property type="entry name" value="RNaseH_sf"/>
</dbReference>
<dbReference type="Gene3D" id="3.30.420.10">
    <property type="entry name" value="Ribonuclease H-like superfamily/Ribonuclease H"/>
    <property type="match status" value="1"/>
</dbReference>
<keyword evidence="5" id="KW-0472">Membrane</keyword>
<gene>
    <name evidence="7" type="ORF">GL286_15460</name>
</gene>
<dbReference type="InterPro" id="IPR013520">
    <property type="entry name" value="Ribonucl_H"/>
</dbReference>
<evidence type="ECO:0000313" key="7">
    <source>
        <dbReference type="EMBL" id="MTH79125.1"/>
    </source>
</evidence>
<dbReference type="EMBL" id="WMIE01000011">
    <property type="protein sequence ID" value="MTH79125.1"/>
    <property type="molecule type" value="Genomic_DNA"/>
</dbReference>
<dbReference type="GO" id="GO:0003677">
    <property type="term" value="F:DNA binding"/>
    <property type="evidence" value="ECO:0007669"/>
    <property type="project" value="InterPro"/>
</dbReference>
<dbReference type="PANTHER" id="PTHR30231">
    <property type="entry name" value="DNA POLYMERASE III SUBUNIT EPSILON"/>
    <property type="match status" value="1"/>
</dbReference>
<feature type="transmembrane region" description="Helical" evidence="5">
    <location>
        <begin position="12"/>
        <end position="33"/>
    </location>
</feature>
<dbReference type="OrthoDB" id="9804290at2"/>
<dbReference type="GO" id="GO:0003887">
    <property type="term" value="F:DNA-directed DNA polymerase activity"/>
    <property type="evidence" value="ECO:0007669"/>
    <property type="project" value="UniProtKB-EC"/>
</dbReference>
<sequence length="631" mass="67768">MLNRLSLRLRIFLIFSVLLAGLLLTFGICLFVIWRRLGPDTSDLIPSLIAAAMLGLSGVVLLIVWIWYLFDSHIGRPMEMLAGSLRTGTAPEPKAGRYLGDLTPASREAIKSRHVSDSAVTEAVESRLSDLAREKQILESVLGDIGAIALMTDADDRVLFFNTAAKSALPGLVLGCALSRHLRPMALKVAERRLTASAGVTELNVMTQSGHRLSGTLRMVGEERVLILRPAGQPERTLAAERLRRHAATLVPILGAAEDALPPRVREAVHNEGMALISALREMETGPAGMQVSAHALAASVDYARLGRIDDICVKAEAGGLTALLSHLCCRLDQSGRAATLDILAEQDEALISLHWPGPTLTMAELDEWLLDEPDADRPGVSGAALTVELGSELWTESLWDKGRILMPLPATLGQCAFPTELTYCPNFGSAETLSQMTFVVFDTETTGLDQTDRIVQIAGLRIMAGRLTGERFETLVNPGRSIPAAATAIHHISDEAVASAPDLGEALAAFRHFTEGAVLVAHNAPFDMGHLRRAELETGVSFPNRVVDTVLLSAMLWGQGAQHTLDALADRLDVVISPEARHTAMGDAVATAEILLRMISGLEAKGLGNLEAISAEAHKYSRLIANADRA</sequence>
<comment type="function">
    <text evidence="2">DNA polymerase III is a complex, multichain enzyme responsible for most of the replicative synthesis in bacteria. The epsilon subunit contain the editing function and is a proofreading 3'-5' exonuclease.</text>
</comment>
<feature type="domain" description="Exonuclease" evidence="6">
    <location>
        <begin position="438"/>
        <end position="605"/>
    </location>
</feature>
<comment type="caution">
    <text evidence="7">The sequence shown here is derived from an EMBL/GenBank/DDBJ whole genome shotgun (WGS) entry which is preliminary data.</text>
</comment>
<organism evidence="7 8">
    <name type="scientific">Paracoccus aestuariivivens</name>
    <dbReference type="NCBI Taxonomy" id="1820333"/>
    <lineage>
        <taxon>Bacteria</taxon>
        <taxon>Pseudomonadati</taxon>
        <taxon>Pseudomonadota</taxon>
        <taxon>Alphaproteobacteria</taxon>
        <taxon>Rhodobacterales</taxon>
        <taxon>Paracoccaceae</taxon>
        <taxon>Paracoccus</taxon>
    </lineage>
</organism>
<proteinExistence type="predicted"/>
<keyword evidence="5" id="KW-0812">Transmembrane</keyword>
<dbReference type="RefSeq" id="WP_155096485.1">
    <property type="nucleotide sequence ID" value="NZ_WMIE01000011.1"/>
</dbReference>
<dbReference type="NCBIfam" id="TIGR00573">
    <property type="entry name" value="dnaq"/>
    <property type="match status" value="1"/>
</dbReference>
<dbReference type="PANTHER" id="PTHR30231:SF41">
    <property type="entry name" value="DNA POLYMERASE III SUBUNIT EPSILON"/>
    <property type="match status" value="1"/>
</dbReference>
<protein>
    <recommendedName>
        <fullName evidence="1">DNA-directed DNA polymerase</fullName>
        <ecNumber evidence="1">2.7.7.7</ecNumber>
    </recommendedName>
</protein>
<accession>A0A6L6JD39</accession>
<evidence type="ECO:0000256" key="1">
    <source>
        <dbReference type="ARBA" id="ARBA00012417"/>
    </source>
</evidence>
<keyword evidence="7" id="KW-0540">Nuclease</keyword>
<feature type="transmembrane region" description="Helical" evidence="5">
    <location>
        <begin position="45"/>
        <end position="70"/>
    </location>
</feature>
<evidence type="ECO:0000259" key="6">
    <source>
        <dbReference type="SMART" id="SM00479"/>
    </source>
</evidence>
<dbReference type="EC" id="2.7.7.7" evidence="1"/>
<dbReference type="GO" id="GO:0005829">
    <property type="term" value="C:cytosol"/>
    <property type="evidence" value="ECO:0007669"/>
    <property type="project" value="TreeGrafter"/>
</dbReference>
<dbReference type="GO" id="GO:0045004">
    <property type="term" value="P:DNA replication proofreading"/>
    <property type="evidence" value="ECO:0007669"/>
    <property type="project" value="TreeGrafter"/>
</dbReference>
<dbReference type="SUPFAM" id="SSF53098">
    <property type="entry name" value="Ribonuclease H-like"/>
    <property type="match status" value="1"/>
</dbReference>
<dbReference type="AlphaFoldDB" id="A0A6L6JD39"/>
<dbReference type="CDD" id="cd06127">
    <property type="entry name" value="DEDDh"/>
    <property type="match status" value="1"/>
</dbReference>
<dbReference type="SMART" id="SM00479">
    <property type="entry name" value="EXOIII"/>
    <property type="match status" value="1"/>
</dbReference>
<dbReference type="GO" id="GO:0008408">
    <property type="term" value="F:3'-5' exonuclease activity"/>
    <property type="evidence" value="ECO:0007669"/>
    <property type="project" value="TreeGrafter"/>
</dbReference>
<dbReference type="InterPro" id="IPR006054">
    <property type="entry name" value="DnaQ"/>
</dbReference>
<evidence type="ECO:0000313" key="8">
    <source>
        <dbReference type="Proteomes" id="UP000478183"/>
    </source>
</evidence>
<keyword evidence="7" id="KW-0269">Exonuclease</keyword>
<dbReference type="InterPro" id="IPR012337">
    <property type="entry name" value="RNaseH-like_sf"/>
</dbReference>
<evidence type="ECO:0000256" key="2">
    <source>
        <dbReference type="ARBA" id="ARBA00025483"/>
    </source>
</evidence>
<dbReference type="FunFam" id="3.30.420.10:FF:000045">
    <property type="entry name" value="3'-5' exonuclease DinG"/>
    <property type="match status" value="1"/>
</dbReference>
<keyword evidence="8" id="KW-1185">Reference proteome</keyword>
<dbReference type="Pfam" id="PF00929">
    <property type="entry name" value="RNase_T"/>
    <property type="match status" value="1"/>
</dbReference>